<feature type="binding site" evidence="8">
    <location>
        <position position="47"/>
    </location>
    <ligand>
        <name>Mg(2+)</name>
        <dbReference type="ChEBI" id="CHEBI:18420"/>
    </ligand>
</feature>
<dbReference type="GO" id="GO:0005525">
    <property type="term" value="F:GTP binding"/>
    <property type="evidence" value="ECO:0007669"/>
    <property type="project" value="UniProtKB-KW"/>
</dbReference>
<feature type="binding site" evidence="8">
    <location>
        <position position="30"/>
    </location>
    <ligand>
        <name>Mg(2+)</name>
        <dbReference type="ChEBI" id="CHEBI:18420"/>
    </ligand>
</feature>
<dbReference type="SMART" id="SM00178">
    <property type="entry name" value="SAR"/>
    <property type="match status" value="1"/>
</dbReference>
<feature type="binding site" evidence="7">
    <location>
        <position position="69"/>
    </location>
    <ligand>
        <name>GTP</name>
        <dbReference type="ChEBI" id="CHEBI:37565"/>
    </ligand>
</feature>
<dbReference type="PANTHER" id="PTHR45697">
    <property type="entry name" value="ADP-RIBOSYLATION FACTOR-LIKE PROTEIN 2-RELATED"/>
    <property type="match status" value="1"/>
</dbReference>
<keyword evidence="3 7" id="KW-0547">Nucleotide-binding</keyword>
<organism evidence="10 11">
    <name type="scientific">Babesia divergens</name>
    <dbReference type="NCBI Taxonomy" id="32595"/>
    <lineage>
        <taxon>Eukaryota</taxon>
        <taxon>Sar</taxon>
        <taxon>Alveolata</taxon>
        <taxon>Apicomplexa</taxon>
        <taxon>Aconoidasida</taxon>
        <taxon>Piroplasmida</taxon>
        <taxon>Babesiidae</taxon>
        <taxon>Babesia</taxon>
    </lineage>
</organism>
<evidence type="ECO:0000256" key="2">
    <source>
        <dbReference type="ARBA" id="ARBA00022707"/>
    </source>
</evidence>
<keyword evidence="5" id="KW-0449">Lipoprotein</keyword>
<keyword evidence="8" id="KW-0460">Magnesium</keyword>
<evidence type="ECO:0000256" key="7">
    <source>
        <dbReference type="PIRSR" id="PIRSR606689-1"/>
    </source>
</evidence>
<feature type="binding site" evidence="7">
    <location>
        <begin position="125"/>
        <end position="128"/>
    </location>
    <ligand>
        <name>GTP</name>
        <dbReference type="ChEBI" id="CHEBI:37565"/>
    </ligand>
</feature>
<evidence type="ECO:0000256" key="9">
    <source>
        <dbReference type="RuleBase" id="RU003925"/>
    </source>
</evidence>
<dbReference type="CDD" id="cd04154">
    <property type="entry name" value="Arl2"/>
    <property type="match status" value="1"/>
</dbReference>
<dbReference type="InterPro" id="IPR027417">
    <property type="entry name" value="P-loop_NTPase"/>
</dbReference>
<dbReference type="FunFam" id="3.40.50.300:FF:000393">
    <property type="entry name" value="ADP-ribosylation factor-like 2, arl2"/>
    <property type="match status" value="1"/>
</dbReference>
<dbReference type="NCBIfam" id="TIGR00231">
    <property type="entry name" value="small_GTP"/>
    <property type="match status" value="1"/>
</dbReference>
<evidence type="ECO:0000256" key="1">
    <source>
        <dbReference type="ARBA" id="ARBA00010290"/>
    </source>
</evidence>
<dbReference type="SUPFAM" id="SSF52540">
    <property type="entry name" value="P-loop containing nucleoside triphosphate hydrolases"/>
    <property type="match status" value="1"/>
</dbReference>
<dbReference type="SMART" id="SM00177">
    <property type="entry name" value="ARF"/>
    <property type="match status" value="1"/>
</dbReference>
<evidence type="ECO:0000256" key="8">
    <source>
        <dbReference type="PIRSR" id="PIRSR606689-2"/>
    </source>
</evidence>
<dbReference type="InterPro" id="IPR044612">
    <property type="entry name" value="ARL2/3"/>
</dbReference>
<evidence type="ECO:0000256" key="3">
    <source>
        <dbReference type="ARBA" id="ARBA00022741"/>
    </source>
</evidence>
<comment type="similarity">
    <text evidence="1 9">Belongs to the small GTPase superfamily. Arf family.</text>
</comment>
<accession>A0AAD9GK76</accession>
<proteinExistence type="inferred from homology"/>
<feature type="binding site" evidence="7">
    <location>
        <begin position="23"/>
        <end position="30"/>
    </location>
    <ligand>
        <name>GTP</name>
        <dbReference type="ChEBI" id="CHEBI:37565"/>
    </ligand>
</feature>
<dbReference type="Gene3D" id="3.40.50.300">
    <property type="entry name" value="P-loop containing nucleotide triphosphate hydrolases"/>
    <property type="match status" value="1"/>
</dbReference>
<dbReference type="EMBL" id="JAHBMH010000003">
    <property type="protein sequence ID" value="KAK1940244.1"/>
    <property type="molecule type" value="Genomic_DNA"/>
</dbReference>
<evidence type="ECO:0000256" key="5">
    <source>
        <dbReference type="ARBA" id="ARBA00023288"/>
    </source>
</evidence>
<dbReference type="Proteomes" id="UP001195914">
    <property type="component" value="Unassembled WGS sequence"/>
</dbReference>
<dbReference type="AlphaFoldDB" id="A0AAD9GK76"/>
<evidence type="ECO:0000313" key="11">
    <source>
        <dbReference type="Proteomes" id="UP001195914"/>
    </source>
</evidence>
<evidence type="ECO:0000256" key="6">
    <source>
        <dbReference type="ARBA" id="ARBA00026198"/>
    </source>
</evidence>
<protein>
    <recommendedName>
        <fullName evidence="6">ADP-ribosylation factor-like protein 2</fullName>
    </recommendedName>
</protein>
<keyword evidence="8" id="KW-0479">Metal-binding</keyword>
<keyword evidence="11" id="KW-1185">Reference proteome</keyword>
<evidence type="ECO:0000256" key="4">
    <source>
        <dbReference type="ARBA" id="ARBA00023134"/>
    </source>
</evidence>
<evidence type="ECO:0000313" key="10">
    <source>
        <dbReference type="EMBL" id="KAK1940244.1"/>
    </source>
</evidence>
<comment type="caution">
    <text evidence="10">The sequence shown here is derived from an EMBL/GenBank/DDBJ whole genome shotgun (WGS) entry which is preliminary data.</text>
</comment>
<dbReference type="InterPro" id="IPR045873">
    <property type="entry name" value="Arl2"/>
</dbReference>
<dbReference type="GO" id="GO:0003924">
    <property type="term" value="F:GTPase activity"/>
    <property type="evidence" value="ECO:0007669"/>
    <property type="project" value="InterPro"/>
</dbReference>
<reference evidence="10" key="1">
    <citation type="journal article" date="2014" name="Nucleic Acids Res.">
        <title>The evolutionary dynamics of variant antigen genes in Babesia reveal a history of genomic innovation underlying host-parasite interaction.</title>
        <authorList>
            <person name="Jackson A.P."/>
            <person name="Otto T.D."/>
            <person name="Darby A."/>
            <person name="Ramaprasad A."/>
            <person name="Xia D."/>
            <person name="Echaide I.E."/>
            <person name="Farber M."/>
            <person name="Gahlot S."/>
            <person name="Gamble J."/>
            <person name="Gupta D."/>
            <person name="Gupta Y."/>
            <person name="Jackson L."/>
            <person name="Malandrin L."/>
            <person name="Malas T.B."/>
            <person name="Moussa E."/>
            <person name="Nair M."/>
            <person name="Reid A.J."/>
            <person name="Sanders M."/>
            <person name="Sharma J."/>
            <person name="Tracey A."/>
            <person name="Quail M.A."/>
            <person name="Weir W."/>
            <person name="Wastling J.M."/>
            <person name="Hall N."/>
            <person name="Willadsen P."/>
            <person name="Lingelbach K."/>
            <person name="Shiels B."/>
            <person name="Tait A."/>
            <person name="Berriman M."/>
            <person name="Allred D.R."/>
            <person name="Pain A."/>
        </authorList>
    </citation>
    <scope>NUCLEOTIDE SEQUENCE</scope>
    <source>
        <strain evidence="10">1802A</strain>
    </source>
</reference>
<reference evidence="10" key="2">
    <citation type="submission" date="2021-05" db="EMBL/GenBank/DDBJ databases">
        <authorList>
            <person name="Pain A."/>
        </authorList>
    </citation>
    <scope>NUCLEOTIDE SEQUENCE</scope>
    <source>
        <strain evidence="10">1802A</strain>
    </source>
</reference>
<dbReference type="Pfam" id="PF00025">
    <property type="entry name" value="Arf"/>
    <property type="match status" value="1"/>
</dbReference>
<name>A0AAD9GK76_BABDI</name>
<dbReference type="GO" id="GO:0046872">
    <property type="term" value="F:metal ion binding"/>
    <property type="evidence" value="ECO:0007669"/>
    <property type="project" value="UniProtKB-KW"/>
</dbReference>
<dbReference type="InterPro" id="IPR005225">
    <property type="entry name" value="Small_GTP-bd"/>
</dbReference>
<gene>
    <name evidence="10" type="ORF">X943_000597</name>
</gene>
<keyword evidence="2" id="KW-0519">Myristate</keyword>
<dbReference type="PRINTS" id="PR00328">
    <property type="entry name" value="SAR1GTPBP"/>
</dbReference>
<sequence length="189" mass="21498">MGLLKVIRKGKALEREIRILILGLDNAGKTTILKRLNGEDTSLVEPTLGFNIKTLEHEGFRLNIWDVGGQKSIRSFWRNYFESTDALVWVVDSADSMRIDDSRHEIERILSQDQMAQCTLLVFANKQDVQGALSVNEIKDQLGLSDVTHERSWRIHGCSGVRGDGLVDGIAWLVEDVARRIYTLDYQKR</sequence>
<dbReference type="PROSITE" id="PS51417">
    <property type="entry name" value="ARF"/>
    <property type="match status" value="1"/>
</dbReference>
<keyword evidence="4 7" id="KW-0342">GTP-binding</keyword>
<dbReference type="InterPro" id="IPR006689">
    <property type="entry name" value="Small_GTPase_ARF/SAR"/>
</dbReference>